<feature type="compositionally biased region" description="Basic and acidic residues" evidence="1">
    <location>
        <begin position="292"/>
        <end position="345"/>
    </location>
</feature>
<feature type="compositionally biased region" description="Low complexity" evidence="1">
    <location>
        <begin position="188"/>
        <end position="199"/>
    </location>
</feature>
<feature type="compositionally biased region" description="Basic and acidic residues" evidence="1">
    <location>
        <begin position="268"/>
        <end position="284"/>
    </location>
</feature>
<evidence type="ECO:0000256" key="1">
    <source>
        <dbReference type="SAM" id="MobiDB-lite"/>
    </source>
</evidence>
<feature type="compositionally biased region" description="Pro residues" evidence="1">
    <location>
        <begin position="212"/>
        <end position="228"/>
    </location>
</feature>
<feature type="region of interest" description="Disordered" evidence="1">
    <location>
        <begin position="144"/>
        <end position="361"/>
    </location>
</feature>
<protein>
    <submittedName>
        <fullName evidence="2">Uncharacterized protein</fullName>
    </submittedName>
</protein>
<evidence type="ECO:0000313" key="3">
    <source>
        <dbReference type="Proteomes" id="UP000318288"/>
    </source>
</evidence>
<dbReference type="EMBL" id="SJPW01000001">
    <property type="protein sequence ID" value="TWU60436.1"/>
    <property type="molecule type" value="Genomic_DNA"/>
</dbReference>
<feature type="compositionally biased region" description="Low complexity" evidence="1">
    <location>
        <begin position="1"/>
        <end position="15"/>
    </location>
</feature>
<feature type="compositionally biased region" description="Low complexity" evidence="1">
    <location>
        <begin position="51"/>
        <end position="77"/>
    </location>
</feature>
<dbReference type="Proteomes" id="UP000318288">
    <property type="component" value="Unassembled WGS sequence"/>
</dbReference>
<proteinExistence type="predicted"/>
<dbReference type="AlphaFoldDB" id="A0A5C6FF50"/>
<reference evidence="2 3" key="1">
    <citation type="submission" date="2019-02" db="EMBL/GenBank/DDBJ databases">
        <title>Deep-cultivation of Planctomycetes and their phenomic and genomic characterization uncovers novel biology.</title>
        <authorList>
            <person name="Wiegand S."/>
            <person name="Jogler M."/>
            <person name="Boedeker C."/>
            <person name="Pinto D."/>
            <person name="Vollmers J."/>
            <person name="Rivas-Marin E."/>
            <person name="Kohn T."/>
            <person name="Peeters S.H."/>
            <person name="Heuer A."/>
            <person name="Rast P."/>
            <person name="Oberbeckmann S."/>
            <person name="Bunk B."/>
            <person name="Jeske O."/>
            <person name="Meyerdierks A."/>
            <person name="Storesund J.E."/>
            <person name="Kallscheuer N."/>
            <person name="Luecker S."/>
            <person name="Lage O.M."/>
            <person name="Pohl T."/>
            <person name="Merkel B.J."/>
            <person name="Hornburger P."/>
            <person name="Mueller R.-W."/>
            <person name="Bruemmer F."/>
            <person name="Labrenz M."/>
            <person name="Spormann A.M."/>
            <person name="Op Den Camp H."/>
            <person name="Overmann J."/>
            <person name="Amann R."/>
            <person name="Jetten M.S.M."/>
            <person name="Mascher T."/>
            <person name="Medema M.H."/>
            <person name="Devos D.P."/>
            <person name="Kaster A.-K."/>
            <person name="Ovreas L."/>
            <person name="Rohde M."/>
            <person name="Galperin M.Y."/>
            <person name="Jogler C."/>
        </authorList>
    </citation>
    <scope>NUCLEOTIDE SEQUENCE [LARGE SCALE GENOMIC DNA]</scope>
    <source>
        <strain evidence="2 3">Poly51</strain>
    </source>
</reference>
<accession>A0A5C6FF50</accession>
<name>A0A5C6FF50_9BACT</name>
<gene>
    <name evidence="2" type="ORF">Poly51_07120</name>
</gene>
<feature type="region of interest" description="Disordered" evidence="1">
    <location>
        <begin position="1"/>
        <end position="77"/>
    </location>
</feature>
<keyword evidence="3" id="KW-1185">Reference proteome</keyword>
<sequence>MALMAPSAAMAQSPAGYPGGLRPVPREGTRMITPQPTVGRAAPALQWRRSPNVAPQPVGQAAAPIAPQRQAVAAQRQAATPQTRAVASQSQVVAANQQAVAPASGLQVSTDAPSLRSVSQAAWMTQPARVDELLSLPSNLRIAQNPSTAPSSARDFFADPFGDAPEPMSMPTPSPSSASELTPIQNTSPAFAAPPSIADDPIDDGFLFPEPEAAPVPTPTPEPMPQPQAAPTLPNESRPMNDLRDSFGFPETADPSPVKPAPQAEPAPRVEEGPSLRDMLRDNAPETEDDVRDLPAPKRSGTDDEKGMFDNPFPRRDADDSQADSRDRDQLNDPRSASGDRKSSLDDGGFDDDMKTPTGITCGDFRERIAYQTIDKISLDISPPYRPDEMEQKRYERLKDDFDEKQSIRQWRNVDGAPLASGRLRDLAYEKAVIETDFGTTEELAMNRLSEADLAYISDNWGLPKECLIEQVAYTPRTWTAMTMTWKASNLCHTPLYFEDVNLERYGHTHGPVLEPFVQTAHFFGNIAVLPYKMGVHQPNECTYSLGYYRPGNCAPWITPPIPISLRGALYQTAAVTGAFWLLP</sequence>
<organism evidence="2 3">
    <name type="scientific">Rubripirellula tenax</name>
    <dbReference type="NCBI Taxonomy" id="2528015"/>
    <lineage>
        <taxon>Bacteria</taxon>
        <taxon>Pseudomonadati</taxon>
        <taxon>Planctomycetota</taxon>
        <taxon>Planctomycetia</taxon>
        <taxon>Pirellulales</taxon>
        <taxon>Pirellulaceae</taxon>
        <taxon>Rubripirellula</taxon>
    </lineage>
</organism>
<evidence type="ECO:0000313" key="2">
    <source>
        <dbReference type="EMBL" id="TWU60436.1"/>
    </source>
</evidence>
<comment type="caution">
    <text evidence="2">The sequence shown here is derived from an EMBL/GenBank/DDBJ whole genome shotgun (WGS) entry which is preliminary data.</text>
</comment>